<dbReference type="RefSeq" id="WP_006908368.1">
    <property type="nucleotide sequence ID" value="NZ_JASOOE010000012.1"/>
</dbReference>
<dbReference type="Proteomes" id="UP001229251">
    <property type="component" value="Unassembled WGS sequence"/>
</dbReference>
<evidence type="ECO:0000313" key="6">
    <source>
        <dbReference type="Proteomes" id="UP001229251"/>
    </source>
</evidence>
<dbReference type="GO" id="GO:0006043">
    <property type="term" value="P:glucosamine catabolic process"/>
    <property type="evidence" value="ECO:0007669"/>
    <property type="project" value="TreeGrafter"/>
</dbReference>
<feature type="active site" description="For ring-opening step" evidence="3">
    <location>
        <position position="135"/>
    </location>
</feature>
<dbReference type="EC" id="3.5.99.6" evidence="3"/>
<comment type="caution">
    <text evidence="5">The sequence shown here is derived from an EMBL/GenBank/DDBJ whole genome shotgun (WGS) entry which is preliminary data.</text>
</comment>
<comment type="caution">
    <text evidence="3">Lacks conserved residue(s) required for the propagation of feature annotation.</text>
</comment>
<sequence length="239" mass="26753">MHVKVFKTKSEASDYAFQLLIKQKDLGPSTYGLATGSTPLGLYQLMVNSEYDFSQDQAINLDEYIGLSKDHPQSYAYFMNQYLFSKKPFKATYIPNGVAEEIHQECLNYDQILEQWPIDLQILGLGSNGHIGFNEPGSSFDTKTHCVQLTESTIKDNQRFFENNEKVPSRAITMGIDSILKAKQIILMAFGENKAHAIRQAIELPASPLCPASCLQQHANTFILLDEEAASQLSGEYNA</sequence>
<protein>
    <recommendedName>
        <fullName evidence="3">Glucosamine-6-phosphate deaminase</fullName>
        <ecNumber evidence="3">3.5.99.6</ecNumber>
    </recommendedName>
    <alternativeName>
        <fullName evidence="3">GlcN6P deaminase</fullName>
        <shortName evidence="3">GNPDA</shortName>
    </alternativeName>
    <alternativeName>
        <fullName evidence="3">Glucosamine-6-phosphate isomerase</fullName>
    </alternativeName>
</protein>
<evidence type="ECO:0000313" key="5">
    <source>
        <dbReference type="EMBL" id="MDK7187685.1"/>
    </source>
</evidence>
<dbReference type="EMBL" id="JASOOE010000012">
    <property type="protein sequence ID" value="MDK7187685.1"/>
    <property type="molecule type" value="Genomic_DNA"/>
</dbReference>
<dbReference type="PANTHER" id="PTHR11280">
    <property type="entry name" value="GLUCOSAMINE-6-PHOSPHATE ISOMERASE"/>
    <property type="match status" value="1"/>
</dbReference>
<keyword evidence="1 3" id="KW-0378">Hydrolase</keyword>
<feature type="domain" description="Glucosamine/galactosamine-6-phosphate isomerase" evidence="4">
    <location>
        <begin position="27"/>
        <end position="220"/>
    </location>
</feature>
<reference evidence="5" key="1">
    <citation type="submission" date="2023-05" db="EMBL/GenBank/DDBJ databases">
        <title>Cataloging the Phylogenetic Diversity of Human Bladder Bacteria.</title>
        <authorList>
            <person name="Du J."/>
        </authorList>
    </citation>
    <scope>NUCLEOTIDE SEQUENCE</scope>
    <source>
        <strain evidence="5">UMB1231</strain>
    </source>
</reference>
<comment type="catalytic activity">
    <reaction evidence="3">
        <text>alpha-D-glucosamine 6-phosphate + H2O = beta-D-fructose 6-phosphate + NH4(+)</text>
        <dbReference type="Rhea" id="RHEA:12172"/>
        <dbReference type="ChEBI" id="CHEBI:15377"/>
        <dbReference type="ChEBI" id="CHEBI:28938"/>
        <dbReference type="ChEBI" id="CHEBI:57634"/>
        <dbReference type="ChEBI" id="CHEBI:75989"/>
        <dbReference type="EC" id="3.5.99.6"/>
    </reaction>
</comment>
<organism evidence="5 6">
    <name type="scientific">Facklamia hominis</name>
    <dbReference type="NCBI Taxonomy" id="178214"/>
    <lineage>
        <taxon>Bacteria</taxon>
        <taxon>Bacillati</taxon>
        <taxon>Bacillota</taxon>
        <taxon>Bacilli</taxon>
        <taxon>Lactobacillales</taxon>
        <taxon>Aerococcaceae</taxon>
        <taxon>Facklamia</taxon>
    </lineage>
</organism>
<dbReference type="GO" id="GO:0005737">
    <property type="term" value="C:cytoplasm"/>
    <property type="evidence" value="ECO:0007669"/>
    <property type="project" value="TreeGrafter"/>
</dbReference>
<dbReference type="Pfam" id="PF01182">
    <property type="entry name" value="Glucosamine_iso"/>
    <property type="match status" value="1"/>
</dbReference>
<keyword evidence="2 3" id="KW-0119">Carbohydrate metabolism</keyword>
<dbReference type="GO" id="GO:0019262">
    <property type="term" value="P:N-acetylneuraminate catabolic process"/>
    <property type="evidence" value="ECO:0007669"/>
    <property type="project" value="UniProtKB-UniRule"/>
</dbReference>
<dbReference type="PANTHER" id="PTHR11280:SF5">
    <property type="entry name" value="GLUCOSAMINE-6-PHOSPHATE ISOMERASE"/>
    <property type="match status" value="1"/>
</dbReference>
<dbReference type="GO" id="GO:0004342">
    <property type="term" value="F:glucosamine-6-phosphate deaminase activity"/>
    <property type="evidence" value="ECO:0007669"/>
    <property type="project" value="UniProtKB-UniRule"/>
</dbReference>
<feature type="active site" description="For ring-opening step" evidence="3">
    <location>
        <position position="128"/>
    </location>
</feature>
<dbReference type="InterPro" id="IPR037171">
    <property type="entry name" value="NagB/RpiA_transferase-like"/>
</dbReference>
<dbReference type="HAMAP" id="MF_01241">
    <property type="entry name" value="GlcN6P_deamin"/>
    <property type="match status" value="1"/>
</dbReference>
<dbReference type="Gene3D" id="3.40.50.1360">
    <property type="match status" value="1"/>
</dbReference>
<feature type="active site" description="Proton acceptor; for enolization step" evidence="3">
    <location>
        <position position="62"/>
    </location>
</feature>
<comment type="function">
    <text evidence="3">Catalyzes the reversible isomerization-deamination of glucosamine 6-phosphate (GlcN6P) to form fructose 6-phosphate (Fru6P) and ammonium ion.</text>
</comment>
<dbReference type="AlphaFoldDB" id="A0AAJ1V2N4"/>
<dbReference type="InterPro" id="IPR004547">
    <property type="entry name" value="Glucosamine6P_isomerase"/>
</dbReference>
<gene>
    <name evidence="3" type="primary">nagB</name>
    <name evidence="5" type="ORF">QP433_06800</name>
</gene>
<accession>A0AAJ1V2N4</accession>
<dbReference type="GO" id="GO:0042802">
    <property type="term" value="F:identical protein binding"/>
    <property type="evidence" value="ECO:0007669"/>
    <property type="project" value="TreeGrafter"/>
</dbReference>
<dbReference type="CDD" id="cd01399">
    <property type="entry name" value="GlcN6P_deaminase"/>
    <property type="match status" value="1"/>
</dbReference>
<feature type="active site" description="Proton acceptor; for ring-opening step" evidence="3">
    <location>
        <position position="130"/>
    </location>
</feature>
<dbReference type="GO" id="GO:0006046">
    <property type="term" value="P:N-acetylglucosamine catabolic process"/>
    <property type="evidence" value="ECO:0007669"/>
    <property type="project" value="TreeGrafter"/>
</dbReference>
<name>A0AAJ1V2N4_9LACT</name>
<dbReference type="SUPFAM" id="SSF100950">
    <property type="entry name" value="NagB/RpiA/CoA transferase-like"/>
    <property type="match status" value="1"/>
</dbReference>
<evidence type="ECO:0000259" key="4">
    <source>
        <dbReference type="Pfam" id="PF01182"/>
    </source>
</evidence>
<evidence type="ECO:0000256" key="2">
    <source>
        <dbReference type="ARBA" id="ARBA00023277"/>
    </source>
</evidence>
<proteinExistence type="inferred from homology"/>
<evidence type="ECO:0000256" key="3">
    <source>
        <dbReference type="HAMAP-Rule" id="MF_01241"/>
    </source>
</evidence>
<comment type="similarity">
    <text evidence="3">Belongs to the glucosamine/galactosamine-6-phosphate isomerase family. NagB subfamily.</text>
</comment>
<comment type="pathway">
    <text evidence="3">Amino-sugar metabolism; N-acetylneuraminate degradation; D-fructose 6-phosphate from N-acetylneuraminate: step 5/5.</text>
</comment>
<dbReference type="InterPro" id="IPR006148">
    <property type="entry name" value="Glc/Gal-6P_isomerase"/>
</dbReference>
<evidence type="ECO:0000256" key="1">
    <source>
        <dbReference type="ARBA" id="ARBA00022801"/>
    </source>
</evidence>
<dbReference type="GO" id="GO:0005975">
    <property type="term" value="P:carbohydrate metabolic process"/>
    <property type="evidence" value="ECO:0007669"/>
    <property type="project" value="InterPro"/>
</dbReference>